<evidence type="ECO:0000256" key="1">
    <source>
        <dbReference type="SAM" id="MobiDB-lite"/>
    </source>
</evidence>
<dbReference type="AlphaFoldDB" id="A0A0L0NK34"/>
<evidence type="ECO:0000313" key="2">
    <source>
        <dbReference type="EMBL" id="KND94408.1"/>
    </source>
</evidence>
<comment type="caution">
    <text evidence="2">The sequence shown here is derived from an EMBL/GenBank/DDBJ whole genome shotgun (WGS) entry which is preliminary data.</text>
</comment>
<proteinExistence type="predicted"/>
<accession>A0A0L0NK34</accession>
<name>A0A0L0NK34_TOLOC</name>
<feature type="region of interest" description="Disordered" evidence="1">
    <location>
        <begin position="1"/>
        <end position="54"/>
    </location>
</feature>
<reference evidence="2 3" key="1">
    <citation type="journal article" date="2015" name="BMC Genomics">
        <title>The genome of the truffle-parasite Tolypocladium ophioglossoides and the evolution of antifungal peptaibiotics.</title>
        <authorList>
            <person name="Quandt C.A."/>
            <person name="Bushley K.E."/>
            <person name="Spatafora J.W."/>
        </authorList>
    </citation>
    <scope>NUCLEOTIDE SEQUENCE [LARGE SCALE GENOMIC DNA]</scope>
    <source>
        <strain evidence="2 3">CBS 100239</strain>
    </source>
</reference>
<protein>
    <submittedName>
        <fullName evidence="2">Uncharacterized protein</fullName>
    </submittedName>
</protein>
<sequence>MASPVKGKRKSLDDLFTGLEIPTASSTTPPSSPTKRGKMAKVSVTPSQKDGRRCRGVSMTIHADDIYRQYAQDQDPQKLFEKVAHWISAIQLTSSTTSSRK</sequence>
<evidence type="ECO:0000313" key="3">
    <source>
        <dbReference type="Proteomes" id="UP000036947"/>
    </source>
</evidence>
<dbReference type="EMBL" id="LFRF01000002">
    <property type="protein sequence ID" value="KND94408.1"/>
    <property type="molecule type" value="Genomic_DNA"/>
</dbReference>
<dbReference type="Proteomes" id="UP000036947">
    <property type="component" value="Unassembled WGS sequence"/>
</dbReference>
<gene>
    <name evidence="2" type="ORF">TOPH_00958</name>
</gene>
<keyword evidence="3" id="KW-1185">Reference proteome</keyword>
<organism evidence="2 3">
    <name type="scientific">Tolypocladium ophioglossoides (strain CBS 100239)</name>
    <name type="common">Snaketongue truffleclub</name>
    <name type="synonym">Elaphocordyceps ophioglossoides</name>
    <dbReference type="NCBI Taxonomy" id="1163406"/>
    <lineage>
        <taxon>Eukaryota</taxon>
        <taxon>Fungi</taxon>
        <taxon>Dikarya</taxon>
        <taxon>Ascomycota</taxon>
        <taxon>Pezizomycotina</taxon>
        <taxon>Sordariomycetes</taxon>
        <taxon>Hypocreomycetidae</taxon>
        <taxon>Hypocreales</taxon>
        <taxon>Ophiocordycipitaceae</taxon>
        <taxon>Tolypocladium</taxon>
    </lineage>
</organism>
<dbReference type="OrthoDB" id="439046at2759"/>